<keyword evidence="4" id="KW-1185">Reference proteome</keyword>
<dbReference type="AlphaFoldDB" id="A0ABD0ZUC6"/>
<dbReference type="EMBL" id="JBANAX010000673">
    <property type="protein sequence ID" value="KAL1198162.1"/>
    <property type="molecule type" value="Genomic_DNA"/>
</dbReference>
<keyword evidence="1" id="KW-0732">Signal</keyword>
<organism evidence="2 4">
    <name type="scientific">Cardamine amara subsp. amara</name>
    <dbReference type="NCBI Taxonomy" id="228776"/>
    <lineage>
        <taxon>Eukaryota</taxon>
        <taxon>Viridiplantae</taxon>
        <taxon>Streptophyta</taxon>
        <taxon>Embryophyta</taxon>
        <taxon>Tracheophyta</taxon>
        <taxon>Spermatophyta</taxon>
        <taxon>Magnoliopsida</taxon>
        <taxon>eudicotyledons</taxon>
        <taxon>Gunneridae</taxon>
        <taxon>Pentapetalae</taxon>
        <taxon>rosids</taxon>
        <taxon>malvids</taxon>
        <taxon>Brassicales</taxon>
        <taxon>Brassicaceae</taxon>
        <taxon>Cardamineae</taxon>
        <taxon>Cardamine</taxon>
    </lineage>
</organism>
<name>A0ABD0ZUC6_CARAN</name>
<evidence type="ECO:0000313" key="2">
    <source>
        <dbReference type="EMBL" id="KAL1198162.1"/>
    </source>
</evidence>
<evidence type="ECO:0000313" key="4">
    <source>
        <dbReference type="Proteomes" id="UP001558713"/>
    </source>
</evidence>
<feature type="chain" id="PRO_5044723134" evidence="1">
    <location>
        <begin position="26"/>
        <end position="121"/>
    </location>
</feature>
<dbReference type="PANTHER" id="PTHR36312">
    <property type="entry name" value="THIONIN-LIKE PROTEIN 1"/>
    <property type="match status" value="1"/>
</dbReference>
<dbReference type="InterPro" id="IPR038975">
    <property type="entry name" value="THNL"/>
</dbReference>
<gene>
    <name evidence="3" type="ORF">V5N11_019711</name>
    <name evidence="2" type="ORF">V5N11_035839</name>
</gene>
<protein>
    <submittedName>
        <fullName evidence="2">Thionin-like protein 1</fullName>
    </submittedName>
</protein>
<sequence length="121" mass="13270">MENKRMAMLVVMMLVMGNILIETEAITFPECYAGCVVVCGGSVKGALNKLECPLTCIKRCVVPKVTSDIIKELDQLTHYFCQLGCAADKCAYSTSVEDKDHVEKVSTCVDSCSKTCSHKKH</sequence>
<evidence type="ECO:0000256" key="1">
    <source>
        <dbReference type="SAM" id="SignalP"/>
    </source>
</evidence>
<evidence type="ECO:0000313" key="3">
    <source>
        <dbReference type="EMBL" id="KAL1214740.1"/>
    </source>
</evidence>
<feature type="signal peptide" evidence="1">
    <location>
        <begin position="1"/>
        <end position="25"/>
    </location>
</feature>
<comment type="caution">
    <text evidence="2">The sequence shown here is derived from an EMBL/GenBank/DDBJ whole genome shotgun (WGS) entry which is preliminary data.</text>
</comment>
<dbReference type="PANTHER" id="PTHR36312:SF9">
    <property type="entry name" value="THIONIN-LIKE PROTEIN 1"/>
    <property type="match status" value="1"/>
</dbReference>
<accession>A0ABD0ZUC6</accession>
<dbReference type="Proteomes" id="UP001558713">
    <property type="component" value="Unassembled WGS sequence"/>
</dbReference>
<dbReference type="EMBL" id="JBANAX010000301">
    <property type="protein sequence ID" value="KAL1214740.1"/>
    <property type="molecule type" value="Genomic_DNA"/>
</dbReference>
<reference evidence="2 4" key="1">
    <citation type="submission" date="2024-04" db="EMBL/GenBank/DDBJ databases">
        <title>Genome assembly C_amara_ONT_v2.</title>
        <authorList>
            <person name="Yant L."/>
            <person name="Moore C."/>
            <person name="Slenker M."/>
        </authorList>
    </citation>
    <scope>NUCLEOTIDE SEQUENCE [LARGE SCALE GENOMIC DNA]</scope>
    <source>
        <tissue evidence="2">Leaf</tissue>
    </source>
</reference>
<proteinExistence type="predicted"/>